<keyword evidence="4 8" id="KW-0456">Lyase</keyword>
<evidence type="ECO:0000256" key="4">
    <source>
        <dbReference type="ARBA" id="ARBA00023239"/>
    </source>
</evidence>
<evidence type="ECO:0000256" key="6">
    <source>
        <dbReference type="PIRSR" id="PIRSR001434-2"/>
    </source>
</evidence>
<name>A0A8I1GF03_9HYPH</name>
<dbReference type="InterPro" id="IPR015424">
    <property type="entry name" value="PyrdxlP-dep_Trfase"/>
</dbReference>
<evidence type="ECO:0000313" key="9">
    <source>
        <dbReference type="Proteomes" id="UP000623250"/>
    </source>
</evidence>
<organism evidence="8 9">
    <name type="scientific">Rhodomicrobium udaipurense</name>
    <dbReference type="NCBI Taxonomy" id="1202716"/>
    <lineage>
        <taxon>Bacteria</taxon>
        <taxon>Pseudomonadati</taxon>
        <taxon>Pseudomonadota</taxon>
        <taxon>Alphaproteobacteria</taxon>
        <taxon>Hyphomicrobiales</taxon>
        <taxon>Hyphomicrobiaceae</taxon>
        <taxon>Rhodomicrobium</taxon>
    </lineage>
</organism>
<evidence type="ECO:0000256" key="1">
    <source>
        <dbReference type="ARBA" id="ARBA00001933"/>
    </source>
</evidence>
<dbReference type="AlphaFoldDB" id="A0A8I1GF03"/>
<dbReference type="InterPro" id="IPR006233">
    <property type="entry name" value="Cys_b_lyase_bac"/>
</dbReference>
<dbReference type="GO" id="GO:0047804">
    <property type="term" value="F:cysteine-S-conjugate beta-lyase activity"/>
    <property type="evidence" value="ECO:0007669"/>
    <property type="project" value="InterPro"/>
</dbReference>
<protein>
    <submittedName>
        <fullName evidence="8">Cystathionine beta-lyase</fullName>
        <ecNumber evidence="8">4.4.1.8</ecNumber>
    </submittedName>
</protein>
<dbReference type="GO" id="GO:0030170">
    <property type="term" value="F:pyridoxal phosphate binding"/>
    <property type="evidence" value="ECO:0007669"/>
    <property type="project" value="InterPro"/>
</dbReference>
<accession>A0A8I1GF03</accession>
<evidence type="ECO:0000256" key="2">
    <source>
        <dbReference type="ARBA" id="ARBA00009077"/>
    </source>
</evidence>
<dbReference type="PANTHER" id="PTHR43500">
    <property type="entry name" value="CYSTATHIONINE BETA-LYASE-RELATED"/>
    <property type="match status" value="1"/>
</dbReference>
<dbReference type="SUPFAM" id="SSF53383">
    <property type="entry name" value="PLP-dependent transferases"/>
    <property type="match status" value="1"/>
</dbReference>
<evidence type="ECO:0000256" key="3">
    <source>
        <dbReference type="ARBA" id="ARBA00022898"/>
    </source>
</evidence>
<dbReference type="EMBL" id="JAEMUK010000013">
    <property type="protein sequence ID" value="MBJ7543338.1"/>
    <property type="molecule type" value="Genomic_DNA"/>
</dbReference>
<evidence type="ECO:0000313" key="8">
    <source>
        <dbReference type="EMBL" id="MBJ7543338.1"/>
    </source>
</evidence>
<comment type="similarity">
    <text evidence="2 7">Belongs to the trans-sulfuration enzymes family.</text>
</comment>
<feature type="modified residue" description="N6-(pyridoxal phosphate)lysine" evidence="6">
    <location>
        <position position="210"/>
    </location>
</feature>
<reference evidence="8 9" key="1">
    <citation type="submission" date="2020-12" db="EMBL/GenBank/DDBJ databases">
        <title>Revised draft genomes of Rhodomicrobium vannielii ATCC 17100 and Rhodomicrobium udaipurense JA643.</title>
        <authorList>
            <person name="Conners E.M."/>
            <person name="Davenport E.J."/>
            <person name="Bose A."/>
        </authorList>
    </citation>
    <scope>NUCLEOTIDE SEQUENCE [LARGE SCALE GENOMIC DNA]</scope>
    <source>
        <strain evidence="8 9">JA643</strain>
    </source>
</reference>
<comment type="catalytic activity">
    <reaction evidence="5">
        <text>L,L-cystathionine + H2O = L-homocysteine + pyruvate + NH4(+)</text>
        <dbReference type="Rhea" id="RHEA:13965"/>
        <dbReference type="ChEBI" id="CHEBI:15361"/>
        <dbReference type="ChEBI" id="CHEBI:15377"/>
        <dbReference type="ChEBI" id="CHEBI:28938"/>
        <dbReference type="ChEBI" id="CHEBI:58161"/>
        <dbReference type="ChEBI" id="CHEBI:58199"/>
    </reaction>
</comment>
<dbReference type="CDD" id="cd00614">
    <property type="entry name" value="CGS_like"/>
    <property type="match status" value="1"/>
</dbReference>
<dbReference type="Proteomes" id="UP000623250">
    <property type="component" value="Unassembled WGS sequence"/>
</dbReference>
<dbReference type="GO" id="GO:0019346">
    <property type="term" value="P:transsulfuration"/>
    <property type="evidence" value="ECO:0007669"/>
    <property type="project" value="InterPro"/>
</dbReference>
<evidence type="ECO:0000256" key="7">
    <source>
        <dbReference type="RuleBase" id="RU362118"/>
    </source>
</evidence>
<gene>
    <name evidence="8" type="primary">metC</name>
    <name evidence="8" type="ORF">JDN41_07190</name>
</gene>
<dbReference type="EC" id="4.4.1.8" evidence="8"/>
<keyword evidence="9" id="KW-1185">Reference proteome</keyword>
<sequence length="392" mass="42394">MTGEHGSDEDISVETQATQLGRDPQRYFGFVNMPVYRGSTVLYPNAESLESHDIPYTYGRPSNPTTRALEEALAKLEGGARTFLAPSGLSAVSTLLLAFAEAGGHILITDSVYFPTRRFAGKVLKRLGVEVEYYDPLIGGGIAALIRPNTKLVFTESPGSQTFEVQDIPAICAAARGRNVPVAIDNTWATPIFFRAFDHGVNISVQAATKYIVGHADALLGAITCDAATAPAVAATHEALGLCVNGEDAFLALRGLRTLPVRLKQHQASALAMAEWLGTRPEVARVLHPALPDCPGHELWKRDFLGSSGLFTIVLKPQPKEAVRRFLNALRLFGMGYSWGGYESLIVPFDCAHSRTATKWQEDGPALRLHIGLEDVSDLKRDLQRGFAALAG</sequence>
<dbReference type="FunFam" id="3.40.640.10:FF:000046">
    <property type="entry name" value="Cystathionine gamma-lyase"/>
    <property type="match status" value="1"/>
</dbReference>
<keyword evidence="3 6" id="KW-0663">Pyridoxal phosphate</keyword>
<dbReference type="InterPro" id="IPR015422">
    <property type="entry name" value="PyrdxlP-dep_Trfase_small"/>
</dbReference>
<dbReference type="GO" id="GO:0019450">
    <property type="term" value="P:L-cysteine catabolic process to pyruvate"/>
    <property type="evidence" value="ECO:0007669"/>
    <property type="project" value="TreeGrafter"/>
</dbReference>
<dbReference type="Gene3D" id="3.40.640.10">
    <property type="entry name" value="Type I PLP-dependent aspartate aminotransferase-like (Major domain)"/>
    <property type="match status" value="1"/>
</dbReference>
<dbReference type="NCBIfam" id="TIGR01324">
    <property type="entry name" value="cysta_beta_ly_B"/>
    <property type="match status" value="1"/>
</dbReference>
<dbReference type="Gene3D" id="3.90.1150.10">
    <property type="entry name" value="Aspartate Aminotransferase, domain 1"/>
    <property type="match status" value="1"/>
</dbReference>
<comment type="cofactor">
    <cofactor evidence="1 7">
        <name>pyridoxal 5'-phosphate</name>
        <dbReference type="ChEBI" id="CHEBI:597326"/>
    </cofactor>
</comment>
<evidence type="ECO:0000256" key="5">
    <source>
        <dbReference type="ARBA" id="ARBA00047517"/>
    </source>
</evidence>
<dbReference type="InterPro" id="IPR015421">
    <property type="entry name" value="PyrdxlP-dep_Trfase_major"/>
</dbReference>
<comment type="caution">
    <text evidence="8">The sequence shown here is derived from an EMBL/GenBank/DDBJ whole genome shotgun (WGS) entry which is preliminary data.</text>
</comment>
<proteinExistence type="inferred from homology"/>
<dbReference type="PANTHER" id="PTHR43500:SF1">
    <property type="entry name" value="CYSTATHIONINE BETA-LYASE-RELATED"/>
    <property type="match status" value="1"/>
</dbReference>
<dbReference type="PIRSF" id="PIRSF001434">
    <property type="entry name" value="CGS"/>
    <property type="match status" value="1"/>
</dbReference>
<dbReference type="Pfam" id="PF01053">
    <property type="entry name" value="Cys_Met_Meta_PP"/>
    <property type="match status" value="1"/>
</dbReference>
<dbReference type="InterPro" id="IPR000277">
    <property type="entry name" value="Cys/Met-Metab_PyrdxlP-dep_enz"/>
</dbReference>
<dbReference type="RefSeq" id="WP_037241108.1">
    <property type="nucleotide sequence ID" value="NZ_JAEMUK010000013.1"/>
</dbReference>